<comment type="caution">
    <text evidence="3">The sequence shown here is derived from an EMBL/GenBank/DDBJ whole genome shotgun (WGS) entry which is preliminary data.</text>
</comment>
<dbReference type="Gene3D" id="3.30.420.10">
    <property type="entry name" value="Ribonuclease H-like superfamily/Ribonuclease H"/>
    <property type="match status" value="1"/>
</dbReference>
<evidence type="ECO:0000313" key="3">
    <source>
        <dbReference type="EMBL" id="ODM19998.1"/>
    </source>
</evidence>
<evidence type="ECO:0000313" key="4">
    <source>
        <dbReference type="Proteomes" id="UP000094569"/>
    </source>
</evidence>
<protein>
    <recommendedName>
        <fullName evidence="2">RNase H type-1 domain-containing protein</fullName>
    </recommendedName>
</protein>
<dbReference type="AlphaFoldDB" id="A0A1E3BGI0"/>
<dbReference type="InterPro" id="IPR002156">
    <property type="entry name" value="RNaseH_domain"/>
</dbReference>
<proteinExistence type="predicted"/>
<evidence type="ECO:0000259" key="2">
    <source>
        <dbReference type="Pfam" id="PF00075"/>
    </source>
</evidence>
<gene>
    <name evidence="3" type="ORF">SI65_04984</name>
</gene>
<name>A0A1E3BGI0_ASPCR</name>
<feature type="domain" description="RNase H type-1" evidence="2">
    <location>
        <begin position="120"/>
        <end position="148"/>
    </location>
</feature>
<organism evidence="3 4">
    <name type="scientific">Aspergillus cristatus</name>
    <name type="common">Chinese Fuzhuan brick tea-fermentation fungus</name>
    <name type="synonym">Eurotium cristatum</name>
    <dbReference type="NCBI Taxonomy" id="573508"/>
    <lineage>
        <taxon>Eukaryota</taxon>
        <taxon>Fungi</taxon>
        <taxon>Dikarya</taxon>
        <taxon>Ascomycota</taxon>
        <taxon>Pezizomycotina</taxon>
        <taxon>Eurotiomycetes</taxon>
        <taxon>Eurotiomycetidae</taxon>
        <taxon>Eurotiales</taxon>
        <taxon>Aspergillaceae</taxon>
        <taxon>Aspergillus</taxon>
        <taxon>Aspergillus subgen. Aspergillus</taxon>
    </lineage>
</organism>
<dbReference type="InterPro" id="IPR036397">
    <property type="entry name" value="RNaseH_sf"/>
</dbReference>
<dbReference type="Pfam" id="PF00075">
    <property type="entry name" value="RNase_H"/>
    <property type="match status" value="1"/>
</dbReference>
<dbReference type="OrthoDB" id="5080849at2759"/>
<dbReference type="EMBL" id="JXNT01000004">
    <property type="protein sequence ID" value="ODM19998.1"/>
    <property type="molecule type" value="Genomic_DNA"/>
</dbReference>
<dbReference type="Proteomes" id="UP000094569">
    <property type="component" value="Unassembled WGS sequence"/>
</dbReference>
<sequence length="284" mass="32350">MGLRPGGRADTGPGPRTRAPYRTESIPPFPPWTGCSEKPSGEPSQYTALPLLNPSIGKLPSPRWRSSLTRNALPPGYVPPGYNQEVARQLQGSPRGSSQHIILAFQEVANAWPNRSPRRQAIQPGQVYVHWIPGHTGIAGNEQADEYAWTLRTLKEEFWRRFQSYWAENAPQQYQDLSISLDKRPHELSLPRASLGRLLAARSGHGEFAQYHERFRHEDAKVECSCGCPKILHHFYYCWKGHKASPQPWGNRQVDEILRSKSGTRDLREWLQRSHFYSTICPAH</sequence>
<keyword evidence="4" id="KW-1185">Reference proteome</keyword>
<dbReference type="GO" id="GO:0003676">
    <property type="term" value="F:nucleic acid binding"/>
    <property type="evidence" value="ECO:0007669"/>
    <property type="project" value="InterPro"/>
</dbReference>
<dbReference type="VEuPathDB" id="FungiDB:SI65_04984"/>
<dbReference type="InterPro" id="IPR012337">
    <property type="entry name" value="RNaseH-like_sf"/>
</dbReference>
<dbReference type="SUPFAM" id="SSF53098">
    <property type="entry name" value="Ribonuclease H-like"/>
    <property type="match status" value="1"/>
</dbReference>
<accession>A0A1E3BGI0</accession>
<evidence type="ECO:0000256" key="1">
    <source>
        <dbReference type="SAM" id="MobiDB-lite"/>
    </source>
</evidence>
<feature type="region of interest" description="Disordered" evidence="1">
    <location>
        <begin position="1"/>
        <end position="44"/>
    </location>
</feature>
<dbReference type="GO" id="GO:0004523">
    <property type="term" value="F:RNA-DNA hybrid ribonuclease activity"/>
    <property type="evidence" value="ECO:0007669"/>
    <property type="project" value="InterPro"/>
</dbReference>
<reference evidence="3 4" key="1">
    <citation type="journal article" date="2016" name="BMC Genomics">
        <title>Comparative genomic and transcriptomic analyses of the Fuzhuan brick tea-fermentation fungus Aspergillus cristatus.</title>
        <authorList>
            <person name="Ge Y."/>
            <person name="Wang Y."/>
            <person name="Liu Y."/>
            <person name="Tan Y."/>
            <person name="Ren X."/>
            <person name="Zhang X."/>
            <person name="Hyde K.D."/>
            <person name="Liu Y."/>
            <person name="Liu Z."/>
        </authorList>
    </citation>
    <scope>NUCLEOTIDE SEQUENCE [LARGE SCALE GENOMIC DNA]</scope>
    <source>
        <strain evidence="3 4">GZAAS20.1005</strain>
    </source>
</reference>